<dbReference type="Proteomes" id="UP000325787">
    <property type="component" value="Chromosome"/>
</dbReference>
<dbReference type="PROSITE" id="PS00061">
    <property type="entry name" value="ADH_SHORT"/>
    <property type="match status" value="1"/>
</dbReference>
<evidence type="ECO:0000313" key="6">
    <source>
        <dbReference type="Proteomes" id="UP000325787"/>
    </source>
</evidence>
<protein>
    <submittedName>
        <fullName evidence="5">SDR family oxidoreductase</fullName>
    </submittedName>
</protein>
<keyword evidence="6" id="KW-1185">Reference proteome</keyword>
<sequence length="267" mass="27770">MSYDFSGMTFVITGGSRGIGASTARAAARYGANVVVSGTREATGEAVVADVLAAGGEATFVACDVRDEDQVRGLMARAVEVYGGIDVLHNNAGVNETALTPRVSLEDLTAETFDHVLAVNVRGAFLCAKYALPHLKASTRHPSIINTGSTGSFLAFPGCIAYGVSKGGISLLTKNLALDLAPHGIRVNSFAPGVTETEMVADYVAAAADPDALMRAMTGAHLVPRLGRPEEIAELVCFLASDKALFVNGAEWPIDGGTLAWRGTAER</sequence>
<dbReference type="OrthoDB" id="7064009at2"/>
<gene>
    <name evidence="5" type="ORF">EKG83_15115</name>
</gene>
<dbReference type="InterPro" id="IPR002347">
    <property type="entry name" value="SDR_fam"/>
</dbReference>
<evidence type="ECO:0000256" key="2">
    <source>
        <dbReference type="ARBA" id="ARBA00023002"/>
    </source>
</evidence>
<evidence type="ECO:0000313" key="5">
    <source>
        <dbReference type="EMBL" id="QFZ18614.1"/>
    </source>
</evidence>
<dbReference type="Pfam" id="PF13561">
    <property type="entry name" value="adh_short_C2"/>
    <property type="match status" value="1"/>
</dbReference>
<accession>A0A5Q0GYM0</accession>
<dbReference type="Gene3D" id="3.40.50.720">
    <property type="entry name" value="NAD(P)-binding Rossmann-like Domain"/>
    <property type="match status" value="1"/>
</dbReference>
<dbReference type="PRINTS" id="PR00081">
    <property type="entry name" value="GDHRDH"/>
</dbReference>
<dbReference type="CDD" id="cd05233">
    <property type="entry name" value="SDR_c"/>
    <property type="match status" value="1"/>
</dbReference>
<dbReference type="GO" id="GO:0016491">
    <property type="term" value="F:oxidoreductase activity"/>
    <property type="evidence" value="ECO:0007669"/>
    <property type="project" value="UniProtKB-KW"/>
</dbReference>
<keyword evidence="2" id="KW-0560">Oxidoreductase</keyword>
<dbReference type="SUPFAM" id="SSF51735">
    <property type="entry name" value="NAD(P)-binding Rossmann-fold domains"/>
    <property type="match status" value="1"/>
</dbReference>
<dbReference type="InterPro" id="IPR036291">
    <property type="entry name" value="NAD(P)-bd_dom_sf"/>
</dbReference>
<dbReference type="PRINTS" id="PR00080">
    <property type="entry name" value="SDRFAMILY"/>
</dbReference>
<evidence type="ECO:0000259" key="4">
    <source>
        <dbReference type="SMART" id="SM00822"/>
    </source>
</evidence>
<dbReference type="PANTHER" id="PTHR24321:SF8">
    <property type="entry name" value="ESTRADIOL 17-BETA-DEHYDROGENASE 8-RELATED"/>
    <property type="match status" value="1"/>
</dbReference>
<dbReference type="PANTHER" id="PTHR24321">
    <property type="entry name" value="DEHYDROGENASES, SHORT CHAIN"/>
    <property type="match status" value="1"/>
</dbReference>
<dbReference type="InterPro" id="IPR057326">
    <property type="entry name" value="KR_dom"/>
</dbReference>
<dbReference type="RefSeq" id="WP_051766428.1">
    <property type="nucleotide sequence ID" value="NZ_CP034550.1"/>
</dbReference>
<proteinExistence type="inferred from homology"/>
<dbReference type="SMART" id="SM00822">
    <property type="entry name" value="PKS_KR"/>
    <property type="match status" value="1"/>
</dbReference>
<dbReference type="NCBIfam" id="NF005559">
    <property type="entry name" value="PRK07231.1"/>
    <property type="match status" value="1"/>
</dbReference>
<dbReference type="InterPro" id="IPR020904">
    <property type="entry name" value="Sc_DH/Rdtase_CS"/>
</dbReference>
<organism evidence="5 6">
    <name type="scientific">Saccharothrix syringae</name>
    <name type="common">Nocardiopsis syringae</name>
    <dbReference type="NCBI Taxonomy" id="103733"/>
    <lineage>
        <taxon>Bacteria</taxon>
        <taxon>Bacillati</taxon>
        <taxon>Actinomycetota</taxon>
        <taxon>Actinomycetes</taxon>
        <taxon>Pseudonocardiales</taxon>
        <taxon>Pseudonocardiaceae</taxon>
        <taxon>Saccharothrix</taxon>
    </lineage>
</organism>
<dbReference type="AlphaFoldDB" id="A0A5Q0GYM0"/>
<dbReference type="FunFam" id="3.40.50.720:FF:000084">
    <property type="entry name" value="Short-chain dehydrogenase reductase"/>
    <property type="match status" value="1"/>
</dbReference>
<dbReference type="KEGG" id="ssyi:EKG83_15115"/>
<keyword evidence="3" id="KW-0520">NAD</keyword>
<comment type="similarity">
    <text evidence="1">Belongs to the short-chain dehydrogenases/reductases (SDR) family.</text>
</comment>
<feature type="domain" description="Ketoreductase" evidence="4">
    <location>
        <begin position="8"/>
        <end position="193"/>
    </location>
</feature>
<reference evidence="6" key="1">
    <citation type="journal article" date="2021" name="Curr. Microbiol.">
        <title>Complete genome of nocamycin-producing strain Saccharothrix syringae NRRL B-16468 reveals the biosynthetic potential for secondary metabolites.</title>
        <authorList>
            <person name="Mo X."/>
            <person name="Yang S."/>
        </authorList>
    </citation>
    <scope>NUCLEOTIDE SEQUENCE [LARGE SCALE GENOMIC DNA]</scope>
    <source>
        <strain evidence="6">ATCC 51364 / DSM 43886 / JCM 6844 / KCTC 9398 / NBRC 14523 / NRRL B-16468 / INA 2240</strain>
    </source>
</reference>
<name>A0A5Q0GYM0_SACSY</name>
<dbReference type="EMBL" id="CP034550">
    <property type="protein sequence ID" value="QFZ18614.1"/>
    <property type="molecule type" value="Genomic_DNA"/>
</dbReference>
<evidence type="ECO:0000256" key="1">
    <source>
        <dbReference type="ARBA" id="ARBA00006484"/>
    </source>
</evidence>
<evidence type="ECO:0000256" key="3">
    <source>
        <dbReference type="ARBA" id="ARBA00023027"/>
    </source>
</evidence>